<dbReference type="Proteomes" id="UP000693941">
    <property type="component" value="Chromosome"/>
</dbReference>
<dbReference type="AlphaFoldDB" id="A0A8F5GX00"/>
<evidence type="ECO:0000313" key="1">
    <source>
        <dbReference type="EMBL" id="QXJ31952.1"/>
    </source>
</evidence>
<dbReference type="EMBL" id="CP077713">
    <property type="protein sequence ID" value="QXJ34949.1"/>
    <property type="molecule type" value="Genomic_DNA"/>
</dbReference>
<evidence type="ECO:0000313" key="2">
    <source>
        <dbReference type="EMBL" id="QXJ34949.1"/>
    </source>
</evidence>
<accession>A0A8F5GX00</accession>
<keyword evidence="4" id="KW-1185">Reference proteome</keyword>
<gene>
    <name evidence="1" type="ORF">J5U21_01603</name>
    <name evidence="2" type="ORF">J5U22_01496</name>
</gene>
<name>A0A8F5GX00_9CREN</name>
<evidence type="ECO:0000313" key="3">
    <source>
        <dbReference type="Proteomes" id="UP000693941"/>
    </source>
</evidence>
<organism evidence="1 3">
    <name type="scientific">Saccharolobus shibatae</name>
    <dbReference type="NCBI Taxonomy" id="2286"/>
    <lineage>
        <taxon>Archaea</taxon>
        <taxon>Thermoproteota</taxon>
        <taxon>Thermoprotei</taxon>
        <taxon>Sulfolobales</taxon>
        <taxon>Sulfolobaceae</taxon>
        <taxon>Saccharolobus</taxon>
    </lineage>
</organism>
<sequence>MYTIFKGVVRREEFRLLLILLLPDDLFSLENSLFKLEETFIDTIDLFLGMQF</sequence>
<dbReference type="Proteomes" id="UP000694036">
    <property type="component" value="Chromosome"/>
</dbReference>
<protein>
    <submittedName>
        <fullName evidence="1">Uncharacterized protein</fullName>
    </submittedName>
</protein>
<reference evidence="1 4" key="1">
    <citation type="journal article" date="2021" name="Environ. Microbiol.">
        <title>New insights into the diversity and evolution of the archaeal mobilome from three complete genomes of Saccharolobus shibatae.</title>
        <authorList>
            <person name="Medvedeva S."/>
            <person name="Brandt D."/>
            <person name="Cvirkaite-Krupovic V."/>
            <person name="Liu Y."/>
            <person name="Severinov K."/>
            <person name="Ishino S."/>
            <person name="Ishino Y."/>
            <person name="Prangishvili D."/>
            <person name="Kalinowski J."/>
            <person name="Krupovic M."/>
        </authorList>
    </citation>
    <scope>NUCLEOTIDE SEQUENCE</scope>
    <source>
        <strain evidence="1">BEU9</strain>
        <strain evidence="2 4">S38A</strain>
    </source>
</reference>
<evidence type="ECO:0000313" key="4">
    <source>
        <dbReference type="Proteomes" id="UP000694036"/>
    </source>
</evidence>
<proteinExistence type="predicted"/>
<dbReference type="EMBL" id="CP077715">
    <property type="protein sequence ID" value="QXJ31952.1"/>
    <property type="molecule type" value="Genomic_DNA"/>
</dbReference>